<dbReference type="InterPro" id="IPR011010">
    <property type="entry name" value="DNA_brk_join_enz"/>
</dbReference>
<organism evidence="2 3">
    <name type="scientific">Carcinus maenas nudivirus</name>
    <dbReference type="NCBI Taxonomy" id="2880837"/>
    <lineage>
        <taxon>Viruses</taxon>
        <taxon>Viruses incertae sedis</taxon>
        <taxon>Naldaviricetes</taxon>
        <taxon>Lefavirales</taxon>
        <taxon>Nudiviridae</taxon>
        <taxon>Gammanudivirus</taxon>
        <taxon>Gammanudivirus cameanadis</taxon>
    </lineage>
</organism>
<sequence>MITKSEKSHITLLRTIKPDLTTITNENISEVFDKLKTKHNEAVSDNYKISILRSLKKHNTDITKKPHDLKLKAKRNKKITDVDNIKFILNIIKGVYDLSLNEITVLTTRSIIDTYIAILLITCCFINIVDLYSLTEQDLRNLTMHQTINKTKKIRINALFSKAEPIIRELISHRNTLVDNIPTNKLISCSSNIINKTIKSLCIESIAQLMMPNTNERKEFLTSIGLKQFKFKKINILYSFLQ</sequence>
<reference evidence="2" key="1">
    <citation type="journal article" date="2021" name="Viruses">
        <title>Identification and Full Characterisation of Two Novel Crustacean Infecting Members of the Family Nudiviridae Provides Support for Two Subfamilies.</title>
        <authorList>
            <person name="Bateman K.S."/>
            <person name="Kerr R."/>
            <person name="Stentiford G.D."/>
            <person name="Bean T.P."/>
            <person name="Hooper C."/>
            <person name="Van Eynde B."/>
            <person name="Delbare D."/>
            <person name="Bojko J."/>
            <person name="Christiaens O."/>
            <person name="Taning C.N.T."/>
            <person name="Smagghe G."/>
            <person name="van Oers M.M."/>
            <person name="van Aerle R."/>
        </authorList>
    </citation>
    <scope>NUCLEOTIDE SEQUENCE</scope>
    <source>
        <strain evidence="2">AN2</strain>
    </source>
</reference>
<protein>
    <submittedName>
        <fullName evidence="2">VLF-1</fullName>
    </submittedName>
</protein>
<evidence type="ECO:0000313" key="2">
    <source>
        <dbReference type="EMBL" id="UBZ25670.1"/>
    </source>
</evidence>
<keyword evidence="1" id="KW-0812">Transmembrane</keyword>
<evidence type="ECO:0000256" key="1">
    <source>
        <dbReference type="SAM" id="Phobius"/>
    </source>
</evidence>
<gene>
    <name evidence="2" type="ORF">CmNV_079</name>
</gene>
<dbReference type="Proteomes" id="UP000830962">
    <property type="component" value="Segment"/>
</dbReference>
<proteinExistence type="predicted"/>
<name>A0AAE8Y0K5_9VIRU</name>
<dbReference type="EMBL" id="MZ311578">
    <property type="protein sequence ID" value="UBZ25670.1"/>
    <property type="molecule type" value="Genomic_DNA"/>
</dbReference>
<feature type="transmembrane region" description="Helical" evidence="1">
    <location>
        <begin position="115"/>
        <end position="134"/>
    </location>
</feature>
<keyword evidence="1" id="KW-0472">Membrane</keyword>
<keyword evidence="1" id="KW-1133">Transmembrane helix</keyword>
<accession>A0AAE8Y0K5</accession>
<evidence type="ECO:0000313" key="3">
    <source>
        <dbReference type="Proteomes" id="UP000830962"/>
    </source>
</evidence>
<dbReference type="GO" id="GO:0003677">
    <property type="term" value="F:DNA binding"/>
    <property type="evidence" value="ECO:0007669"/>
    <property type="project" value="InterPro"/>
</dbReference>
<dbReference type="SUPFAM" id="SSF56349">
    <property type="entry name" value="DNA breaking-rejoining enzymes"/>
    <property type="match status" value="1"/>
</dbReference>
<keyword evidence="3" id="KW-1185">Reference proteome</keyword>